<sequence length="569" mass="65040">MDSRRSKQVLTRAYNAMRVIIWSIPAIVFIGLINYHFVPGGTFTITYNVVKGAPEVSNFAAKEPDRLIGTNNTKGDTEYFQLITTTPLYFDVTVPRPFERATVKLIYQNLDRQPSIDLGVRQPDGAYYYKKMAYYNDTLETLPDYWIKMHDGVNVLWQKDTAYYEKTLELLRWHDSQVDEIRKKANDLDLSAAVDRISDIKNKYEELLQEINKEYLNSLPNIQFSSVQEFLDNLPDKNRVISFNKNITTALPLPGYKVSSEATTISTSIRGKHELYTYIEQNELLDFTFTIQDINRHQGPDEFHISLFSKDGQQVFDDRLFDDGEQNAAGTINPDRQYHLSLDTLSSGIYKIVLDMPDDIFIKKIVTGQNRVVFKGNVYLAESPEYKTVLGDRLFTTTTLYTNSKSITARTSHVNSLQTLRVGQETVVISELHTPSSIVTAGGFTAVTSPKNDVYISGDGFFSFSQSQFFDPTYNDIPNLNAVENVNDYDFIISEYPQPQEEDGWLVAEARIEAPQLYFSKNGLTTVSFMFNLLGLPENRRTLKVKEVTVTFEKTPLTFRRISEKLKGL</sequence>
<dbReference type="EMBL" id="MHKE01000002">
    <property type="protein sequence ID" value="OGY85060.1"/>
    <property type="molecule type" value="Genomic_DNA"/>
</dbReference>
<accession>A0A1G2B9W7</accession>
<keyword evidence="2" id="KW-0812">Transmembrane</keyword>
<protein>
    <submittedName>
        <fullName evidence="3">Uncharacterized protein</fullName>
    </submittedName>
</protein>
<feature type="coiled-coil region" evidence="1">
    <location>
        <begin position="190"/>
        <end position="217"/>
    </location>
</feature>
<dbReference type="AlphaFoldDB" id="A0A1G2B9W7"/>
<dbReference type="STRING" id="1798543.A2898_02950"/>
<keyword evidence="2" id="KW-1133">Transmembrane helix</keyword>
<keyword evidence="2" id="KW-0472">Membrane</keyword>
<gene>
    <name evidence="3" type="ORF">A2898_02950</name>
</gene>
<comment type="caution">
    <text evidence="3">The sequence shown here is derived from an EMBL/GenBank/DDBJ whole genome shotgun (WGS) entry which is preliminary data.</text>
</comment>
<feature type="transmembrane region" description="Helical" evidence="2">
    <location>
        <begin position="20"/>
        <end position="38"/>
    </location>
</feature>
<evidence type="ECO:0000256" key="2">
    <source>
        <dbReference type="SAM" id="Phobius"/>
    </source>
</evidence>
<evidence type="ECO:0000313" key="4">
    <source>
        <dbReference type="Proteomes" id="UP000179164"/>
    </source>
</evidence>
<evidence type="ECO:0000313" key="3">
    <source>
        <dbReference type="EMBL" id="OGY85060.1"/>
    </source>
</evidence>
<evidence type="ECO:0000256" key="1">
    <source>
        <dbReference type="SAM" id="Coils"/>
    </source>
</evidence>
<keyword evidence="1" id="KW-0175">Coiled coil</keyword>
<dbReference type="Proteomes" id="UP000179164">
    <property type="component" value="Unassembled WGS sequence"/>
</dbReference>
<organism evidence="3 4">
    <name type="scientific">Candidatus Kerfeldbacteria bacterium RIFCSPLOWO2_01_FULL_48_11</name>
    <dbReference type="NCBI Taxonomy" id="1798543"/>
    <lineage>
        <taxon>Bacteria</taxon>
        <taxon>Candidatus Kerfeldiibacteriota</taxon>
    </lineage>
</organism>
<reference evidence="3 4" key="1">
    <citation type="journal article" date="2016" name="Nat. Commun.">
        <title>Thousands of microbial genomes shed light on interconnected biogeochemical processes in an aquifer system.</title>
        <authorList>
            <person name="Anantharaman K."/>
            <person name="Brown C.T."/>
            <person name="Hug L.A."/>
            <person name="Sharon I."/>
            <person name="Castelle C.J."/>
            <person name="Probst A.J."/>
            <person name="Thomas B.C."/>
            <person name="Singh A."/>
            <person name="Wilkins M.J."/>
            <person name="Karaoz U."/>
            <person name="Brodie E.L."/>
            <person name="Williams K.H."/>
            <person name="Hubbard S.S."/>
            <person name="Banfield J.F."/>
        </authorList>
    </citation>
    <scope>NUCLEOTIDE SEQUENCE [LARGE SCALE GENOMIC DNA]</scope>
</reference>
<name>A0A1G2B9W7_9BACT</name>
<proteinExistence type="predicted"/>